<organism evidence="1">
    <name type="scientific">Nephila pilipes</name>
    <name type="common">Giant wood spider</name>
    <name type="synonym">Nephila maculata</name>
    <dbReference type="NCBI Taxonomy" id="299642"/>
    <lineage>
        <taxon>Eukaryota</taxon>
        <taxon>Metazoa</taxon>
        <taxon>Ecdysozoa</taxon>
        <taxon>Arthropoda</taxon>
        <taxon>Chelicerata</taxon>
        <taxon>Arachnida</taxon>
        <taxon>Araneae</taxon>
        <taxon>Araneomorphae</taxon>
        <taxon>Entelegynae</taxon>
        <taxon>Araneoidea</taxon>
        <taxon>Nephilidae</taxon>
        <taxon>Nephila</taxon>
    </lineage>
</organism>
<accession>A0A076L0S9</accession>
<dbReference type="AlphaFoldDB" id="A0A076L0S9"/>
<evidence type="ECO:0000313" key="1">
    <source>
        <dbReference type="EMBL" id="AII98028.1"/>
    </source>
</evidence>
<proteinExistence type="evidence at transcript level"/>
<protein>
    <submittedName>
        <fullName evidence="1">BLTX674</fullName>
    </submittedName>
</protein>
<reference evidence="1" key="1">
    <citation type="submission" date="2013-07" db="EMBL/GenBank/DDBJ databases">
        <title>Nephila pilipes venom gland.</title>
        <authorList>
            <person name="Huo L.J."/>
        </authorList>
    </citation>
    <scope>NUCLEOTIDE SEQUENCE</scope>
    <source>
        <tissue evidence="1">Venom gland</tissue>
    </source>
</reference>
<name>A0A076L0S9_NEPPI</name>
<sequence>MSAYRCRMCVFLGSQMLFHSN</sequence>
<dbReference type="EMBL" id="KF433707">
    <property type="protein sequence ID" value="AII98028.1"/>
    <property type="molecule type" value="mRNA"/>
</dbReference>